<keyword evidence="3" id="KW-1185">Reference proteome</keyword>
<dbReference type="InterPro" id="IPR041633">
    <property type="entry name" value="Polbeta"/>
</dbReference>
<evidence type="ECO:0000313" key="3">
    <source>
        <dbReference type="Proteomes" id="UP000077173"/>
    </source>
</evidence>
<dbReference type="SUPFAM" id="SSF81301">
    <property type="entry name" value="Nucleotidyltransferase"/>
    <property type="match status" value="1"/>
</dbReference>
<dbReference type="Gene3D" id="3.30.460.10">
    <property type="entry name" value="Beta Polymerase, domain 2"/>
    <property type="match status" value="1"/>
</dbReference>
<dbReference type="CDD" id="cd05403">
    <property type="entry name" value="NT_KNTase_like"/>
    <property type="match status" value="1"/>
</dbReference>
<reference evidence="2 3" key="1">
    <citation type="submission" date="2016-02" db="EMBL/GenBank/DDBJ databases">
        <title>Draft genome sequence of the strain BR 10247T Bradyrhizobium neotropicale isolated from nodules of Centrolobium paraense.</title>
        <authorList>
            <person name="Simoes-Araujo J.L."/>
            <person name="Barauna A.C."/>
            <person name="Silva K."/>
            <person name="Zilli J.E."/>
        </authorList>
    </citation>
    <scope>NUCLEOTIDE SEQUENCE [LARGE SCALE GENOMIC DNA]</scope>
    <source>
        <strain evidence="2 3">BR 10247</strain>
    </source>
</reference>
<evidence type="ECO:0000313" key="2">
    <source>
        <dbReference type="EMBL" id="OAF15976.1"/>
    </source>
</evidence>
<organism evidence="2 3">
    <name type="scientific">Bradyrhizobium neotropicale</name>
    <dbReference type="NCBI Taxonomy" id="1497615"/>
    <lineage>
        <taxon>Bacteria</taxon>
        <taxon>Pseudomonadati</taxon>
        <taxon>Pseudomonadota</taxon>
        <taxon>Alphaproteobacteria</taxon>
        <taxon>Hyphomicrobiales</taxon>
        <taxon>Nitrobacteraceae</taxon>
        <taxon>Bradyrhizobium</taxon>
    </lineage>
</organism>
<dbReference type="Proteomes" id="UP000077173">
    <property type="component" value="Unassembled WGS sequence"/>
</dbReference>
<dbReference type="Pfam" id="PF18765">
    <property type="entry name" value="Polbeta"/>
    <property type="match status" value="1"/>
</dbReference>
<dbReference type="InterPro" id="IPR043519">
    <property type="entry name" value="NT_sf"/>
</dbReference>
<dbReference type="AlphaFoldDB" id="A0A176Z8C1"/>
<accession>A0A176Z8C1</accession>
<feature type="domain" description="Polymerase beta nucleotidyltransferase" evidence="1">
    <location>
        <begin position="24"/>
        <end position="72"/>
    </location>
</feature>
<evidence type="ECO:0000259" key="1">
    <source>
        <dbReference type="Pfam" id="PF18765"/>
    </source>
</evidence>
<name>A0A176Z8C1_9BRAD</name>
<dbReference type="RefSeq" id="WP_063679219.1">
    <property type="nucleotide sequence ID" value="NZ_LSEF01000059.1"/>
</dbReference>
<gene>
    <name evidence="2" type="ORF">AXW67_14265</name>
</gene>
<comment type="caution">
    <text evidence="2">The sequence shown here is derived from an EMBL/GenBank/DDBJ whole genome shotgun (WGS) entry which is preliminary data.</text>
</comment>
<sequence length="282" mass="31306">MAAQTDIHRDPLIERVVSMLGGVAGVEAIVLGGSRARGTSHENSDYDIGLYFSDNRKLDTDRLQQAARQLADDPEATTVTSVGEWGPWIVGGAWLTIEGQKVDLLYRNIDAVRRTMEACRAGQISMDYQPGHPHGFCSAIWMGEIACCQALRDERAVIAELKSIALPYPKPLRDALIRRFRWEILFSIENAELAALREDQIHVAGCAYRALTCVAQVLFALNGEYLINEKAALQQAAEFPLTIPDLMEQTSAIWRRIGNHAFGTALSNLRAIERTLVTLETR</sequence>
<proteinExistence type="predicted"/>
<dbReference type="EMBL" id="LSEF01000059">
    <property type="protein sequence ID" value="OAF15976.1"/>
    <property type="molecule type" value="Genomic_DNA"/>
</dbReference>
<protein>
    <submittedName>
        <fullName evidence="2">DNA polymerase subunit beta</fullName>
    </submittedName>
</protein>